<dbReference type="EMBL" id="KQ087023">
    <property type="protein sequence ID" value="KLO03791.1"/>
    <property type="molecule type" value="Genomic_DNA"/>
</dbReference>
<reference evidence="3 4" key="1">
    <citation type="submission" date="2015-04" db="EMBL/GenBank/DDBJ databases">
        <title>Complete genome sequence of Schizopora paradoxa KUC8140, a cosmopolitan wood degrader in East Asia.</title>
        <authorList>
            <consortium name="DOE Joint Genome Institute"/>
            <person name="Min B."/>
            <person name="Park H."/>
            <person name="Jang Y."/>
            <person name="Kim J.-J."/>
            <person name="Kim K.H."/>
            <person name="Pangilinan J."/>
            <person name="Lipzen A."/>
            <person name="Riley R."/>
            <person name="Grigoriev I.V."/>
            <person name="Spatafora J.W."/>
            <person name="Choi I.-G."/>
        </authorList>
    </citation>
    <scope>NUCLEOTIDE SEQUENCE [LARGE SCALE GENOMIC DNA]</scope>
    <source>
        <strain evidence="3 4">KUC8140</strain>
    </source>
</reference>
<dbReference type="OrthoDB" id="2507344at2759"/>
<organism evidence="3 4">
    <name type="scientific">Schizopora paradoxa</name>
    <dbReference type="NCBI Taxonomy" id="27342"/>
    <lineage>
        <taxon>Eukaryota</taxon>
        <taxon>Fungi</taxon>
        <taxon>Dikarya</taxon>
        <taxon>Basidiomycota</taxon>
        <taxon>Agaricomycotina</taxon>
        <taxon>Agaricomycetes</taxon>
        <taxon>Hymenochaetales</taxon>
        <taxon>Schizoporaceae</taxon>
        <taxon>Schizopora</taxon>
    </lineage>
</organism>
<dbReference type="GO" id="GO:0005694">
    <property type="term" value="C:chromosome"/>
    <property type="evidence" value="ECO:0007669"/>
    <property type="project" value="TreeGrafter"/>
</dbReference>
<dbReference type="GO" id="GO:0000724">
    <property type="term" value="P:double-strand break repair via homologous recombination"/>
    <property type="evidence" value="ECO:0007669"/>
    <property type="project" value="TreeGrafter"/>
</dbReference>
<evidence type="ECO:0000313" key="3">
    <source>
        <dbReference type="EMBL" id="KLO03791.1"/>
    </source>
</evidence>
<dbReference type="PANTHER" id="PTHR13710:SF149">
    <property type="entry name" value="ATP-DEPENDENT DNA HELICASE TLH2"/>
    <property type="match status" value="1"/>
</dbReference>
<proteinExistence type="inferred from homology"/>
<comment type="similarity">
    <text evidence="1">Belongs to the helicase family. RecQ subfamily.</text>
</comment>
<dbReference type="Gene3D" id="3.40.50.300">
    <property type="entry name" value="P-loop containing nucleotide triphosphate hydrolases"/>
    <property type="match status" value="1"/>
</dbReference>
<gene>
    <name evidence="3" type="ORF">SCHPADRAFT_948324</name>
</gene>
<dbReference type="GO" id="GO:0005737">
    <property type="term" value="C:cytoplasm"/>
    <property type="evidence" value="ECO:0007669"/>
    <property type="project" value="TreeGrafter"/>
</dbReference>
<evidence type="ECO:0000313" key="4">
    <source>
        <dbReference type="Proteomes" id="UP000053477"/>
    </source>
</evidence>
<dbReference type="GO" id="GO:0043138">
    <property type="term" value="F:3'-5' DNA helicase activity"/>
    <property type="evidence" value="ECO:0007669"/>
    <property type="project" value="TreeGrafter"/>
</dbReference>
<feature type="domain" description="DEAD/DEAH-box helicase" evidence="2">
    <location>
        <begin position="4"/>
        <end position="144"/>
    </location>
</feature>
<dbReference type="GO" id="GO:0003676">
    <property type="term" value="F:nucleic acid binding"/>
    <property type="evidence" value="ECO:0007669"/>
    <property type="project" value="InterPro"/>
</dbReference>
<dbReference type="InParanoid" id="A0A0H2RFS8"/>
<accession>A0A0H2RFS8</accession>
<dbReference type="GO" id="GO:0005524">
    <property type="term" value="F:ATP binding"/>
    <property type="evidence" value="ECO:0007669"/>
    <property type="project" value="InterPro"/>
</dbReference>
<dbReference type="Proteomes" id="UP000053477">
    <property type="component" value="Unassembled WGS sequence"/>
</dbReference>
<dbReference type="STRING" id="27342.A0A0H2RFS8"/>
<keyword evidence="4" id="KW-1185">Reference proteome</keyword>
<dbReference type="PANTHER" id="PTHR13710">
    <property type="entry name" value="DNA HELICASE RECQ FAMILY MEMBER"/>
    <property type="match status" value="1"/>
</dbReference>
<evidence type="ECO:0000259" key="2">
    <source>
        <dbReference type="Pfam" id="PF00270"/>
    </source>
</evidence>
<dbReference type="SUPFAM" id="SSF52540">
    <property type="entry name" value="P-loop containing nucleoside triphosphate hydrolases"/>
    <property type="match status" value="1"/>
</dbReference>
<dbReference type="GO" id="GO:0005634">
    <property type="term" value="C:nucleus"/>
    <property type="evidence" value="ECO:0007669"/>
    <property type="project" value="TreeGrafter"/>
</dbReference>
<dbReference type="InterPro" id="IPR011545">
    <property type="entry name" value="DEAD/DEAH_box_helicase_dom"/>
</dbReference>
<name>A0A0H2RFS8_9AGAM</name>
<protein>
    <recommendedName>
        <fullName evidence="2">DEAD/DEAH-box helicase domain-containing protein</fullName>
    </recommendedName>
</protein>
<dbReference type="AlphaFoldDB" id="A0A0H2RFS8"/>
<sequence length="288" mass="31841">MVDAVLQRRHHILCILPTGSGKSLASFLPAVLEEKGITVHVVPSIDLFEAVTTSASQFQNLRFGVYPACTKGDLISTRLVFLQTELLDLEDAVEWMAGIAKDGLLNRVVVDEAQLLVSCPNFRTHIRELCILSGLQVPLVMLTSSFSPDSQGALVDALGISHRTVRVVRAMCTSPPNVSFDIRPTKKRDLMDSVMHYVEGEGALKLNEKGVVWFSDHKLGTDFSQRTGIPFAFEESTFRCHELLASWGDGEWIATTYDLAHAISHKNIRVSVVYGAPYSLSQAKRQSR</sequence>
<dbReference type="InterPro" id="IPR027417">
    <property type="entry name" value="P-loop_NTPase"/>
</dbReference>
<dbReference type="GO" id="GO:0009378">
    <property type="term" value="F:four-way junction helicase activity"/>
    <property type="evidence" value="ECO:0007669"/>
    <property type="project" value="TreeGrafter"/>
</dbReference>
<evidence type="ECO:0000256" key="1">
    <source>
        <dbReference type="ARBA" id="ARBA00005446"/>
    </source>
</evidence>
<dbReference type="Pfam" id="PF00270">
    <property type="entry name" value="DEAD"/>
    <property type="match status" value="1"/>
</dbReference>